<comment type="caution">
    <text evidence="2">The sequence shown here is derived from an EMBL/GenBank/DDBJ whole genome shotgun (WGS) entry which is preliminary data.</text>
</comment>
<evidence type="ECO:0000313" key="2">
    <source>
        <dbReference type="EMBL" id="GFE06945.1"/>
    </source>
</evidence>
<feature type="region of interest" description="Disordered" evidence="1">
    <location>
        <begin position="155"/>
        <end position="174"/>
    </location>
</feature>
<name>A0A640SBJ7_9ACTN</name>
<feature type="compositionally biased region" description="Basic and acidic residues" evidence="1">
    <location>
        <begin position="114"/>
        <end position="123"/>
    </location>
</feature>
<sequence length="223" mass="23995">MRNAANTLTMISAAQVITRAVISSACATLAFVGAPVGEGLRVGAVADVAQLDREVRKGRHDDDEHPAGPVPPRAALHPLRVAVPGAAGFLARCGVRLGDRPADAEPVDAAADQPEQRRYEGERAQRPAVLHLHARGAQRPHRRVDAVQVVRAATRPYGRRGRTPSADHASRPAPYDSLCTFVARQEVRIDLLMSHSWSFADWLPPRGGSGCESRPHAGEEEAR</sequence>
<accession>A0A640SBJ7</accession>
<dbReference type="Proteomes" id="UP000435837">
    <property type="component" value="Unassembled WGS sequence"/>
</dbReference>
<organism evidence="2 3">
    <name type="scientific">Streptomyces caniferus</name>
    <dbReference type="NCBI Taxonomy" id="285557"/>
    <lineage>
        <taxon>Bacteria</taxon>
        <taxon>Bacillati</taxon>
        <taxon>Actinomycetota</taxon>
        <taxon>Actinomycetes</taxon>
        <taxon>Kitasatosporales</taxon>
        <taxon>Streptomycetaceae</taxon>
        <taxon>Streptomyces</taxon>
    </lineage>
</organism>
<feature type="region of interest" description="Disordered" evidence="1">
    <location>
        <begin position="204"/>
        <end position="223"/>
    </location>
</feature>
<feature type="region of interest" description="Disordered" evidence="1">
    <location>
        <begin position="101"/>
        <end position="123"/>
    </location>
</feature>
<evidence type="ECO:0000256" key="1">
    <source>
        <dbReference type="SAM" id="MobiDB-lite"/>
    </source>
</evidence>
<gene>
    <name evidence="2" type="ORF">Scani_32130</name>
</gene>
<feature type="compositionally biased region" description="Basic and acidic residues" evidence="1">
    <location>
        <begin position="213"/>
        <end position="223"/>
    </location>
</feature>
<dbReference type="AlphaFoldDB" id="A0A640SBJ7"/>
<evidence type="ECO:0000313" key="3">
    <source>
        <dbReference type="Proteomes" id="UP000435837"/>
    </source>
</evidence>
<reference evidence="2 3" key="1">
    <citation type="submission" date="2019-12" db="EMBL/GenBank/DDBJ databases">
        <title>Whole genome shotgun sequence of Streptomyces caniferus NBRC 15389.</title>
        <authorList>
            <person name="Ichikawa N."/>
            <person name="Kimura A."/>
            <person name="Kitahashi Y."/>
            <person name="Komaki H."/>
            <person name="Tamura T."/>
        </authorList>
    </citation>
    <scope>NUCLEOTIDE SEQUENCE [LARGE SCALE GENOMIC DNA]</scope>
    <source>
        <strain evidence="2 3">NBRC 15389</strain>
    </source>
</reference>
<dbReference type="EMBL" id="BLIN01000003">
    <property type="protein sequence ID" value="GFE06945.1"/>
    <property type="molecule type" value="Genomic_DNA"/>
</dbReference>
<proteinExistence type="predicted"/>
<protein>
    <submittedName>
        <fullName evidence="2">Uncharacterized protein</fullName>
    </submittedName>
</protein>